<sequence>MRHRTADSRIKKFIEDVLEQLWLTDETVGKVGGVFTVGGGYGDCGAGCELAQLGLLSAMAAGGMILVTLPKTTPGFEAAGMHWGAHGRSGGKAMEPVGITEDMTQAGWHHGANIARVTTAIAGKELLARGNVAPSPARSILTPRFARLRSSLY</sequence>
<gene>
    <name evidence="1" type="ORF">KME15_27885</name>
</gene>
<evidence type="ECO:0000313" key="2">
    <source>
        <dbReference type="Proteomes" id="UP000757435"/>
    </source>
</evidence>
<accession>A0A951QGQ1</accession>
<dbReference type="EMBL" id="JAHHHD010000079">
    <property type="protein sequence ID" value="MBW4662485.1"/>
    <property type="molecule type" value="Genomic_DNA"/>
</dbReference>
<evidence type="ECO:0000313" key="1">
    <source>
        <dbReference type="EMBL" id="MBW4662485.1"/>
    </source>
</evidence>
<dbReference type="InterPro" id="IPR029039">
    <property type="entry name" value="Flavoprotein-like_sf"/>
</dbReference>
<comment type="caution">
    <text evidence="1">The sequence shown here is derived from an EMBL/GenBank/DDBJ whole genome shotgun (WGS) entry which is preliminary data.</text>
</comment>
<reference evidence="1" key="2">
    <citation type="journal article" date="2022" name="Microbiol. Resour. Announc.">
        <title>Metagenome Sequencing to Explore Phylogenomics of Terrestrial Cyanobacteria.</title>
        <authorList>
            <person name="Ward R.D."/>
            <person name="Stajich J.E."/>
            <person name="Johansen J.R."/>
            <person name="Huntemann M."/>
            <person name="Clum A."/>
            <person name="Foster B."/>
            <person name="Foster B."/>
            <person name="Roux S."/>
            <person name="Palaniappan K."/>
            <person name="Varghese N."/>
            <person name="Mukherjee S."/>
            <person name="Reddy T.B.K."/>
            <person name="Daum C."/>
            <person name="Copeland A."/>
            <person name="Chen I.A."/>
            <person name="Ivanova N.N."/>
            <person name="Kyrpides N.C."/>
            <person name="Shapiro N."/>
            <person name="Eloe-Fadrosh E.A."/>
            <person name="Pietrasiak N."/>
        </authorList>
    </citation>
    <scope>NUCLEOTIDE SEQUENCE</scope>
    <source>
        <strain evidence="1">UHER 2000/2452</strain>
    </source>
</reference>
<dbReference type="Proteomes" id="UP000757435">
    <property type="component" value="Unassembled WGS sequence"/>
</dbReference>
<dbReference type="Gene3D" id="3.40.50.360">
    <property type="match status" value="1"/>
</dbReference>
<dbReference type="SUPFAM" id="SSF52218">
    <property type="entry name" value="Flavoproteins"/>
    <property type="match status" value="1"/>
</dbReference>
<protein>
    <submittedName>
        <fullName evidence="1">Uncharacterized protein</fullName>
    </submittedName>
</protein>
<dbReference type="AlphaFoldDB" id="A0A951QGQ1"/>
<name>A0A951QGQ1_9CYAN</name>
<reference evidence="1" key="1">
    <citation type="submission" date="2021-05" db="EMBL/GenBank/DDBJ databases">
        <authorList>
            <person name="Pietrasiak N."/>
            <person name="Ward R."/>
            <person name="Stajich J.E."/>
            <person name="Kurbessoian T."/>
        </authorList>
    </citation>
    <scope>NUCLEOTIDE SEQUENCE</scope>
    <source>
        <strain evidence="1">UHER 2000/2452</strain>
    </source>
</reference>
<organism evidence="1 2">
    <name type="scientific">Drouetiella hepatica Uher 2000/2452</name>
    <dbReference type="NCBI Taxonomy" id="904376"/>
    <lineage>
        <taxon>Bacteria</taxon>
        <taxon>Bacillati</taxon>
        <taxon>Cyanobacteriota</taxon>
        <taxon>Cyanophyceae</taxon>
        <taxon>Oculatellales</taxon>
        <taxon>Oculatellaceae</taxon>
        <taxon>Drouetiella</taxon>
    </lineage>
</organism>
<proteinExistence type="predicted"/>